<gene>
    <name evidence="1" type="ORF">BDY19DRAFT_990538</name>
</gene>
<protein>
    <submittedName>
        <fullName evidence="1">Uncharacterized protein</fullName>
    </submittedName>
</protein>
<reference evidence="1" key="1">
    <citation type="journal article" date="2021" name="Environ. Microbiol.">
        <title>Gene family expansions and transcriptome signatures uncover fungal adaptations to wood decay.</title>
        <authorList>
            <person name="Hage H."/>
            <person name="Miyauchi S."/>
            <person name="Viragh M."/>
            <person name="Drula E."/>
            <person name="Min B."/>
            <person name="Chaduli D."/>
            <person name="Navarro D."/>
            <person name="Favel A."/>
            <person name="Norest M."/>
            <person name="Lesage-Meessen L."/>
            <person name="Balint B."/>
            <person name="Merenyi Z."/>
            <person name="de Eugenio L."/>
            <person name="Morin E."/>
            <person name="Martinez A.T."/>
            <person name="Baldrian P."/>
            <person name="Stursova M."/>
            <person name="Martinez M.J."/>
            <person name="Novotny C."/>
            <person name="Magnuson J.K."/>
            <person name="Spatafora J.W."/>
            <person name="Maurice S."/>
            <person name="Pangilinan J."/>
            <person name="Andreopoulos W."/>
            <person name="LaButti K."/>
            <person name="Hundley H."/>
            <person name="Na H."/>
            <person name="Kuo A."/>
            <person name="Barry K."/>
            <person name="Lipzen A."/>
            <person name="Henrissat B."/>
            <person name="Riley R."/>
            <person name="Ahrendt S."/>
            <person name="Nagy L.G."/>
            <person name="Grigoriev I.V."/>
            <person name="Martin F."/>
            <person name="Rosso M.N."/>
        </authorList>
    </citation>
    <scope>NUCLEOTIDE SEQUENCE</scope>
    <source>
        <strain evidence="1">CBS 384.51</strain>
    </source>
</reference>
<evidence type="ECO:0000313" key="2">
    <source>
        <dbReference type="Proteomes" id="UP001055072"/>
    </source>
</evidence>
<evidence type="ECO:0000313" key="1">
    <source>
        <dbReference type="EMBL" id="KAI0092861.1"/>
    </source>
</evidence>
<keyword evidence="2" id="KW-1185">Reference proteome</keyword>
<organism evidence="1 2">
    <name type="scientific">Irpex rosettiformis</name>
    <dbReference type="NCBI Taxonomy" id="378272"/>
    <lineage>
        <taxon>Eukaryota</taxon>
        <taxon>Fungi</taxon>
        <taxon>Dikarya</taxon>
        <taxon>Basidiomycota</taxon>
        <taxon>Agaricomycotina</taxon>
        <taxon>Agaricomycetes</taxon>
        <taxon>Polyporales</taxon>
        <taxon>Irpicaceae</taxon>
        <taxon>Irpex</taxon>
    </lineage>
</organism>
<name>A0ACB8UFB8_9APHY</name>
<sequence>MSSNTVTSLIVIALASLVFVDTSSASSTTCQTVPDFDTLKSKSAADKSLRIGPGGFFADGAADGECYFLSVDQPGFNDTYPNLASTHSDALKSPETSEEKRVVAVSHELEARAKPGCGQVPTDGLYD</sequence>
<dbReference type="EMBL" id="MU274903">
    <property type="protein sequence ID" value="KAI0092861.1"/>
    <property type="molecule type" value="Genomic_DNA"/>
</dbReference>
<accession>A0ACB8UFB8</accession>
<dbReference type="Proteomes" id="UP001055072">
    <property type="component" value="Unassembled WGS sequence"/>
</dbReference>
<comment type="caution">
    <text evidence="1">The sequence shown here is derived from an EMBL/GenBank/DDBJ whole genome shotgun (WGS) entry which is preliminary data.</text>
</comment>
<proteinExistence type="predicted"/>